<dbReference type="GO" id="GO:0003677">
    <property type="term" value="F:DNA binding"/>
    <property type="evidence" value="ECO:0007669"/>
    <property type="project" value="InterPro"/>
</dbReference>
<evidence type="ECO:0000259" key="5">
    <source>
        <dbReference type="Pfam" id="PF04542"/>
    </source>
</evidence>
<proteinExistence type="inferred from homology"/>
<dbReference type="GO" id="GO:0006352">
    <property type="term" value="P:DNA-templated transcription initiation"/>
    <property type="evidence" value="ECO:0007669"/>
    <property type="project" value="InterPro"/>
</dbReference>
<comment type="similarity">
    <text evidence="1">Belongs to the sigma-70 factor family. ECF subfamily.</text>
</comment>
<dbReference type="InterPro" id="IPR036388">
    <property type="entry name" value="WH-like_DNA-bd_sf"/>
</dbReference>
<dbReference type="Gene3D" id="1.10.1740.10">
    <property type="match status" value="1"/>
</dbReference>
<dbReference type="Pfam" id="PF08281">
    <property type="entry name" value="Sigma70_r4_2"/>
    <property type="match status" value="1"/>
</dbReference>
<evidence type="ECO:0000313" key="7">
    <source>
        <dbReference type="EMBL" id="PRY88249.1"/>
    </source>
</evidence>
<keyword evidence="4" id="KW-0804">Transcription</keyword>
<evidence type="ECO:0000313" key="8">
    <source>
        <dbReference type="Proteomes" id="UP000238392"/>
    </source>
</evidence>
<reference evidence="7 8" key="1">
    <citation type="submission" date="2018-03" db="EMBL/GenBank/DDBJ databases">
        <title>Genomic Encyclopedia of Archaeal and Bacterial Type Strains, Phase II (KMG-II): from individual species to whole genera.</title>
        <authorList>
            <person name="Goeker M."/>
        </authorList>
    </citation>
    <scope>NUCLEOTIDE SEQUENCE [LARGE SCALE GENOMIC DNA]</scope>
    <source>
        <strain evidence="7 8">DSM 100212</strain>
    </source>
</reference>
<dbReference type="InterPro" id="IPR013249">
    <property type="entry name" value="RNA_pol_sigma70_r4_t2"/>
</dbReference>
<dbReference type="Pfam" id="PF04542">
    <property type="entry name" value="Sigma70_r2"/>
    <property type="match status" value="1"/>
</dbReference>
<sequence>MTGQICHEISLMATGDRQALQRLYKLTSERMFAILMRILRDRADAEDALQNVYIKAWRGAPSFDVTRNGEAWLATIARNVAIDSLRQSRKRLDEDGELDMVADPTRSTSTIHQIRADLRSCLATLDQTHATAVLQVYMYGLSYQDVADTLGTPLNTVRTWLRRSLLKLRECLESADDL</sequence>
<dbReference type="SUPFAM" id="SSF88946">
    <property type="entry name" value="Sigma2 domain of RNA polymerase sigma factors"/>
    <property type="match status" value="1"/>
</dbReference>
<comment type="caution">
    <text evidence="7">The sequence shown here is derived from an EMBL/GenBank/DDBJ whole genome shotgun (WGS) entry which is preliminary data.</text>
</comment>
<dbReference type="InterPro" id="IPR013324">
    <property type="entry name" value="RNA_pol_sigma_r3/r4-like"/>
</dbReference>
<gene>
    <name evidence="7" type="ORF">CLV74_10853</name>
</gene>
<dbReference type="InterPro" id="IPR039425">
    <property type="entry name" value="RNA_pol_sigma-70-like"/>
</dbReference>
<dbReference type="AlphaFoldDB" id="A0A2T0WNH6"/>
<keyword evidence="3" id="KW-0731">Sigma factor</keyword>
<feature type="domain" description="RNA polymerase sigma factor 70 region 4 type 2" evidence="6">
    <location>
        <begin position="117"/>
        <end position="168"/>
    </location>
</feature>
<dbReference type="InterPro" id="IPR007627">
    <property type="entry name" value="RNA_pol_sigma70_r2"/>
</dbReference>
<name>A0A2T0WNH6_9RHOB</name>
<dbReference type="NCBIfam" id="TIGR02937">
    <property type="entry name" value="sigma70-ECF"/>
    <property type="match status" value="1"/>
</dbReference>
<dbReference type="PANTHER" id="PTHR43133">
    <property type="entry name" value="RNA POLYMERASE ECF-TYPE SIGMA FACTO"/>
    <property type="match status" value="1"/>
</dbReference>
<dbReference type="SUPFAM" id="SSF88659">
    <property type="entry name" value="Sigma3 and sigma4 domains of RNA polymerase sigma factors"/>
    <property type="match status" value="1"/>
</dbReference>
<evidence type="ECO:0000256" key="2">
    <source>
        <dbReference type="ARBA" id="ARBA00023015"/>
    </source>
</evidence>
<dbReference type="EMBL" id="PVTQ01000008">
    <property type="protein sequence ID" value="PRY88249.1"/>
    <property type="molecule type" value="Genomic_DNA"/>
</dbReference>
<feature type="domain" description="RNA polymerase sigma-70 region 2" evidence="5">
    <location>
        <begin position="24"/>
        <end position="90"/>
    </location>
</feature>
<evidence type="ECO:0000256" key="3">
    <source>
        <dbReference type="ARBA" id="ARBA00023082"/>
    </source>
</evidence>
<accession>A0A2T0WNH6</accession>
<dbReference type="Proteomes" id="UP000238392">
    <property type="component" value="Unassembled WGS sequence"/>
</dbReference>
<dbReference type="GO" id="GO:0016987">
    <property type="term" value="F:sigma factor activity"/>
    <property type="evidence" value="ECO:0007669"/>
    <property type="project" value="UniProtKB-KW"/>
</dbReference>
<dbReference type="CDD" id="cd06171">
    <property type="entry name" value="Sigma70_r4"/>
    <property type="match status" value="1"/>
</dbReference>
<dbReference type="PANTHER" id="PTHR43133:SF62">
    <property type="entry name" value="RNA POLYMERASE SIGMA FACTOR SIGZ"/>
    <property type="match status" value="1"/>
</dbReference>
<evidence type="ECO:0000256" key="4">
    <source>
        <dbReference type="ARBA" id="ARBA00023163"/>
    </source>
</evidence>
<keyword evidence="2" id="KW-0805">Transcription regulation</keyword>
<dbReference type="InterPro" id="IPR014284">
    <property type="entry name" value="RNA_pol_sigma-70_dom"/>
</dbReference>
<evidence type="ECO:0000259" key="6">
    <source>
        <dbReference type="Pfam" id="PF08281"/>
    </source>
</evidence>
<organism evidence="7 8">
    <name type="scientific">Donghicola tyrosinivorans</name>
    <dbReference type="NCBI Taxonomy" id="1652492"/>
    <lineage>
        <taxon>Bacteria</taxon>
        <taxon>Pseudomonadati</taxon>
        <taxon>Pseudomonadota</taxon>
        <taxon>Alphaproteobacteria</taxon>
        <taxon>Rhodobacterales</taxon>
        <taxon>Roseobacteraceae</taxon>
        <taxon>Donghicola</taxon>
    </lineage>
</organism>
<keyword evidence="8" id="KW-1185">Reference proteome</keyword>
<evidence type="ECO:0000256" key="1">
    <source>
        <dbReference type="ARBA" id="ARBA00010641"/>
    </source>
</evidence>
<protein>
    <submittedName>
        <fullName evidence="7">RNA polymerase sigma-70 factor (ECF subfamily)</fullName>
    </submittedName>
</protein>
<dbReference type="Gene3D" id="1.10.10.10">
    <property type="entry name" value="Winged helix-like DNA-binding domain superfamily/Winged helix DNA-binding domain"/>
    <property type="match status" value="1"/>
</dbReference>
<dbReference type="InterPro" id="IPR013325">
    <property type="entry name" value="RNA_pol_sigma_r2"/>
</dbReference>